<evidence type="ECO:0000256" key="1">
    <source>
        <dbReference type="SAM" id="Coils"/>
    </source>
</evidence>
<dbReference type="RefSeq" id="WP_168874257.1">
    <property type="nucleotide sequence ID" value="NZ_JABAIA010000003.1"/>
</dbReference>
<reference evidence="2 3" key="1">
    <citation type="submission" date="2020-04" db="EMBL/GenBank/DDBJ databases">
        <authorList>
            <person name="Yin C."/>
        </authorList>
    </citation>
    <scope>NUCLEOTIDE SEQUENCE [LARGE SCALE GENOMIC DNA]</scope>
    <source>
        <strain evidence="2 3">Ae27</strain>
    </source>
</reference>
<sequence length="171" mass="19792">MDYNHIIALLDRYWEGETTLEEEALLRRFFSESHPDMPEPLQEAAPLFGFFREEMENEQALEERLPGPEMPVETGAVKIVPLSPLRHWMKYAAILLIAVGIGYAMKQHQRQEVKVRIAEIQQQKEEEETRMAYLETKKALQLLARNLNKGTDKMQKLAYFNEATGLITGTN</sequence>
<gene>
    <name evidence="2" type="ORF">HGH92_28770</name>
</gene>
<name>A0A847S1U0_9BACT</name>
<dbReference type="AlphaFoldDB" id="A0A847S1U0"/>
<dbReference type="EMBL" id="JABAIA010000003">
    <property type="protein sequence ID" value="NLR68334.1"/>
    <property type="molecule type" value="Genomic_DNA"/>
</dbReference>
<protein>
    <submittedName>
        <fullName evidence="2">Uncharacterized protein</fullName>
    </submittedName>
</protein>
<accession>A0A847S1U0</accession>
<comment type="caution">
    <text evidence="2">The sequence shown here is derived from an EMBL/GenBank/DDBJ whole genome shotgun (WGS) entry which is preliminary data.</text>
</comment>
<proteinExistence type="predicted"/>
<feature type="coiled-coil region" evidence="1">
    <location>
        <begin position="108"/>
        <end position="137"/>
    </location>
</feature>
<evidence type="ECO:0000313" key="2">
    <source>
        <dbReference type="EMBL" id="NLR68334.1"/>
    </source>
</evidence>
<dbReference type="Proteomes" id="UP000570474">
    <property type="component" value="Unassembled WGS sequence"/>
</dbReference>
<keyword evidence="1" id="KW-0175">Coiled coil</keyword>
<keyword evidence="3" id="KW-1185">Reference proteome</keyword>
<organism evidence="2 3">
    <name type="scientific">Chitinophaga varians</name>
    <dbReference type="NCBI Taxonomy" id="2202339"/>
    <lineage>
        <taxon>Bacteria</taxon>
        <taxon>Pseudomonadati</taxon>
        <taxon>Bacteroidota</taxon>
        <taxon>Chitinophagia</taxon>
        <taxon>Chitinophagales</taxon>
        <taxon>Chitinophagaceae</taxon>
        <taxon>Chitinophaga</taxon>
    </lineage>
</organism>
<evidence type="ECO:0000313" key="3">
    <source>
        <dbReference type="Proteomes" id="UP000570474"/>
    </source>
</evidence>